<dbReference type="Gene3D" id="3.40.50.300">
    <property type="entry name" value="P-loop containing nucleotide triphosphate hydrolases"/>
    <property type="match status" value="1"/>
</dbReference>
<name>A0ABV6D2C7_9HYPH</name>
<evidence type="ECO:0000256" key="4">
    <source>
        <dbReference type="ARBA" id="ARBA00022840"/>
    </source>
</evidence>
<dbReference type="InterPro" id="IPR027417">
    <property type="entry name" value="P-loop_NTPase"/>
</dbReference>
<sequence>MSDLTLRNVIKSYGSTKVIHGVDLQVRDGEFVVFVGPSGCGKSTLLRMIAGLESITGGEVAIGGEIVNDISPADRGIAMVFQSYALYPHKDVYGNMAFALRHAGVDKAEIDARVQRAADILGLRDLLHRRPKELSGGQRQRVAIGRAIVRDPKIFLFDEPLSNLDAALRVQMRVEILRLHQRLKTTMIYVTHDQVEAMTLADRIVVLHGGRIAQVGTPLELYHHPDSIFVAGFIGSPKMNFLEAALTGWSQEGAHVQVPSLGEIVVPVSRQGGSERETGARLGIRPEHVQLADPATAAMRGEVLVVERLGGETYLHLDVGAADPFVVKTDGAVSARSGEHVGLAFPPHALHLFSASGAAFPHRERHRTLAEPQGA</sequence>
<dbReference type="GO" id="GO:0005524">
    <property type="term" value="F:ATP binding"/>
    <property type="evidence" value="ECO:0007669"/>
    <property type="project" value="UniProtKB-KW"/>
</dbReference>
<evidence type="ECO:0000313" key="7">
    <source>
        <dbReference type="Proteomes" id="UP001589755"/>
    </source>
</evidence>
<dbReference type="PANTHER" id="PTHR43875">
    <property type="entry name" value="MALTODEXTRIN IMPORT ATP-BINDING PROTEIN MSMX"/>
    <property type="match status" value="1"/>
</dbReference>
<dbReference type="SUPFAM" id="SSF52540">
    <property type="entry name" value="P-loop containing nucleoside triphosphate hydrolases"/>
    <property type="match status" value="1"/>
</dbReference>
<dbReference type="SUPFAM" id="SSF50331">
    <property type="entry name" value="MOP-like"/>
    <property type="match status" value="1"/>
</dbReference>
<dbReference type="NCBIfam" id="NF008653">
    <property type="entry name" value="PRK11650.1"/>
    <property type="match status" value="1"/>
</dbReference>
<dbReference type="Pfam" id="PF08402">
    <property type="entry name" value="TOBE_2"/>
    <property type="match status" value="1"/>
</dbReference>
<keyword evidence="4 6" id="KW-0067">ATP-binding</keyword>
<comment type="similarity">
    <text evidence="1">Belongs to the ABC transporter superfamily.</text>
</comment>
<gene>
    <name evidence="6" type="ORF">ACFFJ2_00120</name>
</gene>
<keyword evidence="2" id="KW-0813">Transport</keyword>
<dbReference type="InterPro" id="IPR015855">
    <property type="entry name" value="ABC_transpr_MalK-like"/>
</dbReference>
<keyword evidence="3" id="KW-0547">Nucleotide-binding</keyword>
<dbReference type="CDD" id="cd03301">
    <property type="entry name" value="ABC_MalK_N"/>
    <property type="match status" value="1"/>
</dbReference>
<protein>
    <submittedName>
        <fullName evidence="6">ABC transporter ATP-binding protein</fullName>
    </submittedName>
</protein>
<dbReference type="SMART" id="SM00382">
    <property type="entry name" value="AAA"/>
    <property type="match status" value="1"/>
</dbReference>
<dbReference type="PROSITE" id="PS00211">
    <property type="entry name" value="ABC_TRANSPORTER_1"/>
    <property type="match status" value="1"/>
</dbReference>
<dbReference type="InterPro" id="IPR003593">
    <property type="entry name" value="AAA+_ATPase"/>
</dbReference>
<proteinExistence type="inferred from homology"/>
<dbReference type="RefSeq" id="WP_261519018.1">
    <property type="nucleotide sequence ID" value="NZ_JAODNW010000002.1"/>
</dbReference>
<evidence type="ECO:0000256" key="2">
    <source>
        <dbReference type="ARBA" id="ARBA00022448"/>
    </source>
</evidence>
<organism evidence="6 7">
    <name type="scientific">Chelativorans intermedius</name>
    <dbReference type="NCBI Taxonomy" id="515947"/>
    <lineage>
        <taxon>Bacteria</taxon>
        <taxon>Pseudomonadati</taxon>
        <taxon>Pseudomonadota</taxon>
        <taxon>Alphaproteobacteria</taxon>
        <taxon>Hyphomicrobiales</taxon>
        <taxon>Phyllobacteriaceae</taxon>
        <taxon>Chelativorans</taxon>
    </lineage>
</organism>
<accession>A0ABV6D2C7</accession>
<reference evidence="6 7" key="1">
    <citation type="submission" date="2024-09" db="EMBL/GenBank/DDBJ databases">
        <authorList>
            <person name="Sun Q."/>
            <person name="Mori K."/>
        </authorList>
    </citation>
    <scope>NUCLEOTIDE SEQUENCE [LARGE SCALE GENOMIC DNA]</scope>
    <source>
        <strain evidence="6 7">CCM 8543</strain>
    </source>
</reference>
<evidence type="ECO:0000313" key="6">
    <source>
        <dbReference type="EMBL" id="MFC0206800.1"/>
    </source>
</evidence>
<dbReference type="Gene3D" id="2.40.50.140">
    <property type="entry name" value="Nucleic acid-binding proteins"/>
    <property type="match status" value="1"/>
</dbReference>
<dbReference type="InterPro" id="IPR008995">
    <property type="entry name" value="Mo/tungstate-bd_C_term_dom"/>
</dbReference>
<dbReference type="InterPro" id="IPR017871">
    <property type="entry name" value="ABC_transporter-like_CS"/>
</dbReference>
<feature type="domain" description="ABC transporter" evidence="5">
    <location>
        <begin position="4"/>
        <end position="234"/>
    </location>
</feature>
<keyword evidence="7" id="KW-1185">Reference proteome</keyword>
<evidence type="ECO:0000259" key="5">
    <source>
        <dbReference type="PROSITE" id="PS50893"/>
    </source>
</evidence>
<dbReference type="InterPro" id="IPR012340">
    <property type="entry name" value="NA-bd_OB-fold"/>
</dbReference>
<dbReference type="InterPro" id="IPR047641">
    <property type="entry name" value="ABC_transpr_MalK/UgpC-like"/>
</dbReference>
<comment type="caution">
    <text evidence="6">The sequence shown here is derived from an EMBL/GenBank/DDBJ whole genome shotgun (WGS) entry which is preliminary data.</text>
</comment>
<dbReference type="Gene3D" id="2.40.50.100">
    <property type="match status" value="1"/>
</dbReference>
<evidence type="ECO:0000256" key="3">
    <source>
        <dbReference type="ARBA" id="ARBA00022741"/>
    </source>
</evidence>
<dbReference type="InterPro" id="IPR013611">
    <property type="entry name" value="Transp-assoc_OB_typ2"/>
</dbReference>
<dbReference type="Pfam" id="PF00005">
    <property type="entry name" value="ABC_tran"/>
    <property type="match status" value="1"/>
</dbReference>
<dbReference type="EMBL" id="JBHLXD010000001">
    <property type="protein sequence ID" value="MFC0206800.1"/>
    <property type="molecule type" value="Genomic_DNA"/>
</dbReference>
<evidence type="ECO:0000256" key="1">
    <source>
        <dbReference type="ARBA" id="ARBA00005417"/>
    </source>
</evidence>
<dbReference type="PROSITE" id="PS50893">
    <property type="entry name" value="ABC_TRANSPORTER_2"/>
    <property type="match status" value="1"/>
</dbReference>
<dbReference type="Proteomes" id="UP001589755">
    <property type="component" value="Unassembled WGS sequence"/>
</dbReference>
<dbReference type="PANTHER" id="PTHR43875:SF3">
    <property type="entry name" value="MALTOSE_MALTODEXTRIN IMPORT ATP-BINDING PROTEIN MALK"/>
    <property type="match status" value="1"/>
</dbReference>
<dbReference type="InterPro" id="IPR003439">
    <property type="entry name" value="ABC_transporter-like_ATP-bd"/>
</dbReference>